<organism evidence="1 2">
    <name type="scientific">Cohnella lubricantis</name>
    <dbReference type="NCBI Taxonomy" id="2163172"/>
    <lineage>
        <taxon>Bacteria</taxon>
        <taxon>Bacillati</taxon>
        <taxon>Bacillota</taxon>
        <taxon>Bacilli</taxon>
        <taxon>Bacillales</taxon>
        <taxon>Paenibacillaceae</taxon>
        <taxon>Cohnella</taxon>
    </lineage>
</organism>
<accession>A0A841T916</accession>
<dbReference type="RefSeq" id="WP_185179075.1">
    <property type="nucleotide sequence ID" value="NZ_CBCSEP010000001.1"/>
</dbReference>
<sequence>MAATVKIPQGDDTMKVELTIKEAMALAGIKFHSNHNVEVSAKKKLQEALENQYGIEERRSVH</sequence>
<comment type="caution">
    <text evidence="1">The sequence shown here is derived from an EMBL/GenBank/DDBJ whole genome shotgun (WGS) entry which is preliminary data.</text>
</comment>
<evidence type="ECO:0000313" key="2">
    <source>
        <dbReference type="Proteomes" id="UP000574133"/>
    </source>
</evidence>
<dbReference type="EMBL" id="JACJVN010000036">
    <property type="protein sequence ID" value="MBB6677794.1"/>
    <property type="molecule type" value="Genomic_DNA"/>
</dbReference>
<protein>
    <submittedName>
        <fullName evidence="1">Uncharacterized protein</fullName>
    </submittedName>
</protein>
<evidence type="ECO:0000313" key="1">
    <source>
        <dbReference type="EMBL" id="MBB6677794.1"/>
    </source>
</evidence>
<reference evidence="1 2" key="1">
    <citation type="submission" date="2020-08" db="EMBL/GenBank/DDBJ databases">
        <title>Cohnella phylogeny.</title>
        <authorList>
            <person name="Dunlap C."/>
        </authorList>
    </citation>
    <scope>NUCLEOTIDE SEQUENCE [LARGE SCALE GENOMIC DNA]</scope>
    <source>
        <strain evidence="1 2">DSM 103658</strain>
    </source>
</reference>
<gene>
    <name evidence="1" type="ORF">H4Q31_10705</name>
</gene>
<dbReference type="AlphaFoldDB" id="A0A841T916"/>
<dbReference type="Proteomes" id="UP000574133">
    <property type="component" value="Unassembled WGS sequence"/>
</dbReference>
<name>A0A841T916_9BACL</name>
<keyword evidence="2" id="KW-1185">Reference proteome</keyword>
<proteinExistence type="predicted"/>